<keyword evidence="1" id="KW-0812">Transmembrane</keyword>
<gene>
    <name evidence="4" type="ORF">F0P94_01350</name>
</gene>
<keyword evidence="1" id="KW-0472">Membrane</keyword>
<dbReference type="Pfam" id="PF18181">
    <property type="entry name" value="SLATT_1"/>
    <property type="match status" value="1"/>
</dbReference>
<keyword evidence="5" id="KW-1185">Reference proteome</keyword>
<dbReference type="Proteomes" id="UP000326570">
    <property type="component" value="Unassembled WGS sequence"/>
</dbReference>
<feature type="transmembrane region" description="Helical" evidence="1">
    <location>
        <begin position="27"/>
        <end position="47"/>
    </location>
</feature>
<evidence type="ECO:0000256" key="1">
    <source>
        <dbReference type="SAM" id="Phobius"/>
    </source>
</evidence>
<proteinExistence type="predicted"/>
<evidence type="ECO:0000313" key="4">
    <source>
        <dbReference type="EMBL" id="KAA9345759.1"/>
    </source>
</evidence>
<dbReference type="RefSeq" id="WP_150901902.1">
    <property type="nucleotide sequence ID" value="NZ_VTWT01000001.1"/>
</dbReference>
<dbReference type="EMBL" id="VTWT01000001">
    <property type="protein sequence ID" value="KAA9345759.1"/>
    <property type="molecule type" value="Genomic_DNA"/>
</dbReference>
<dbReference type="NCBIfam" id="NF033610">
    <property type="entry name" value="SLATT_3"/>
    <property type="match status" value="1"/>
</dbReference>
<feature type="domain" description="SMODS and SLOG-associating 2TM effector" evidence="2">
    <location>
        <begin position="166"/>
        <end position="288"/>
    </location>
</feature>
<evidence type="ECO:0000259" key="3">
    <source>
        <dbReference type="Pfam" id="PF18184"/>
    </source>
</evidence>
<dbReference type="AlphaFoldDB" id="A0A5N1JA87"/>
<keyword evidence="1" id="KW-1133">Transmembrane helix</keyword>
<feature type="domain" description="SMODS and SLOG-associating 2TM effector" evidence="3">
    <location>
        <begin position="7"/>
        <end position="163"/>
    </location>
</feature>
<evidence type="ECO:0000259" key="2">
    <source>
        <dbReference type="Pfam" id="PF18181"/>
    </source>
</evidence>
<name>A0A5N1JA87_9BACT</name>
<dbReference type="InterPro" id="IPR041116">
    <property type="entry name" value="SLATT_3"/>
</dbReference>
<comment type="caution">
    <text evidence="4">The sequence shown here is derived from an EMBL/GenBank/DDBJ whole genome shotgun (WGS) entry which is preliminary data.</text>
</comment>
<dbReference type="InterPro" id="IPR040884">
    <property type="entry name" value="SLATT_1"/>
</dbReference>
<protein>
    <submittedName>
        <fullName evidence="4">DUF4231 domain-containing protein</fullName>
    </submittedName>
</protein>
<feature type="transmembrane region" description="Helical" evidence="1">
    <location>
        <begin position="53"/>
        <end position="73"/>
    </location>
</feature>
<organism evidence="4 5">
    <name type="scientific">Adhaeribacter soli</name>
    <dbReference type="NCBI Taxonomy" id="2607655"/>
    <lineage>
        <taxon>Bacteria</taxon>
        <taxon>Pseudomonadati</taxon>
        <taxon>Bacteroidota</taxon>
        <taxon>Cytophagia</taxon>
        <taxon>Cytophagales</taxon>
        <taxon>Hymenobacteraceae</taxon>
        <taxon>Adhaeribacter</taxon>
    </lineage>
</organism>
<evidence type="ECO:0000313" key="5">
    <source>
        <dbReference type="Proteomes" id="UP000326570"/>
    </source>
</evidence>
<feature type="transmembrane region" description="Helical" evidence="1">
    <location>
        <begin position="217"/>
        <end position="235"/>
    </location>
</feature>
<reference evidence="4 5" key="1">
    <citation type="submission" date="2019-09" db="EMBL/GenBank/DDBJ databases">
        <title>Genome sequence of Adhaeribacter sp. M2.</title>
        <authorList>
            <person name="Srinivasan S."/>
        </authorList>
    </citation>
    <scope>NUCLEOTIDE SEQUENCE [LARGE SCALE GENOMIC DNA]</scope>
    <source>
        <strain evidence="4 5">M2</strain>
    </source>
</reference>
<feature type="transmembrane region" description="Helical" evidence="1">
    <location>
        <begin position="192"/>
        <end position="211"/>
    </location>
</feature>
<dbReference type="NCBIfam" id="NF033634">
    <property type="entry name" value="SLATT_1"/>
    <property type="match status" value="1"/>
</dbReference>
<sequence length="293" mass="34162">MELKDFPGLYQASDKASLDSQSTYKNIIAFDLITMIIAASLAVYNYQSIQPKLITYTISGLFLLIGLILTLIIRTKKYEDIWYQGRALAESCKTLTWRFITCSESFEIALEDEKAKEVFVKRIKDLSSEFKDLNENLNAKVITLPVVTDKMMEIRRLNMLERKQYYVKNRIEDQRNWYAEKAEFNKLRYNRWFILIISCQAISLICVAFLIKYPGSNWNLVGFFTTVSASALSWLQLKQHQELKQAYTTAAQELNFILVSFGRVNTEEKLSEFVLDSENAISREHTLWCAQRR</sequence>
<dbReference type="Pfam" id="PF18184">
    <property type="entry name" value="SLATT_3"/>
    <property type="match status" value="1"/>
</dbReference>
<accession>A0A5N1JA87</accession>